<dbReference type="KEGG" id="tpx:Turpa_0229"/>
<dbReference type="PROSITE" id="PS51449">
    <property type="entry name" value="MTTASE_N"/>
    <property type="match status" value="1"/>
</dbReference>
<dbReference type="InterPro" id="IPR020612">
    <property type="entry name" value="Methylthiotransferase_CS"/>
</dbReference>
<evidence type="ECO:0000256" key="5">
    <source>
        <dbReference type="ARBA" id="ARBA00022723"/>
    </source>
</evidence>
<keyword evidence="5" id="KW-0479">Metal-binding</keyword>
<dbReference type="GO" id="GO:0051539">
    <property type="term" value="F:4 iron, 4 sulfur cluster binding"/>
    <property type="evidence" value="ECO:0007669"/>
    <property type="project" value="UniProtKB-KW"/>
</dbReference>
<dbReference type="InterPro" id="IPR038135">
    <property type="entry name" value="Methylthiotransferase_N_sf"/>
</dbReference>
<dbReference type="InterPro" id="IPR007197">
    <property type="entry name" value="rSAM"/>
</dbReference>
<feature type="domain" description="MTTase N-terminal" evidence="8">
    <location>
        <begin position="31"/>
        <end position="143"/>
    </location>
</feature>
<dbReference type="GO" id="GO:0035598">
    <property type="term" value="F:tRNA (N(6)-L-threonylcarbamoyladenosine(37)-C(2))-methylthiotransferase activity"/>
    <property type="evidence" value="ECO:0007669"/>
    <property type="project" value="TreeGrafter"/>
</dbReference>
<evidence type="ECO:0000256" key="1">
    <source>
        <dbReference type="ARBA" id="ARBA00001966"/>
    </source>
</evidence>
<dbReference type="NCBIfam" id="TIGR01579">
    <property type="entry name" value="MiaB-like-C"/>
    <property type="match status" value="1"/>
</dbReference>
<evidence type="ECO:0000256" key="3">
    <source>
        <dbReference type="ARBA" id="ARBA00022679"/>
    </source>
</evidence>
<dbReference type="GO" id="GO:0046872">
    <property type="term" value="F:metal ion binding"/>
    <property type="evidence" value="ECO:0007669"/>
    <property type="project" value="UniProtKB-KW"/>
</dbReference>
<evidence type="ECO:0000256" key="7">
    <source>
        <dbReference type="ARBA" id="ARBA00023014"/>
    </source>
</evidence>
<dbReference type="EMBL" id="CP002959">
    <property type="protein sequence ID" value="AFM10889.1"/>
    <property type="molecule type" value="Genomic_DNA"/>
</dbReference>
<keyword evidence="11" id="KW-1185">Reference proteome</keyword>
<keyword evidence="7" id="KW-0411">Iron-sulfur</keyword>
<organism evidence="10 11">
    <name type="scientific">Turneriella parva (strain ATCC BAA-1111 / DSM 21527 / NCTC 11395 / H)</name>
    <name type="common">Leptospira parva</name>
    <dbReference type="NCBI Taxonomy" id="869212"/>
    <lineage>
        <taxon>Bacteria</taxon>
        <taxon>Pseudomonadati</taxon>
        <taxon>Spirochaetota</taxon>
        <taxon>Spirochaetia</taxon>
        <taxon>Leptospirales</taxon>
        <taxon>Leptospiraceae</taxon>
        <taxon>Turneriella</taxon>
    </lineage>
</organism>
<comment type="cofactor">
    <cofactor evidence="1">
        <name>[4Fe-4S] cluster</name>
        <dbReference type="ChEBI" id="CHEBI:49883"/>
    </cofactor>
</comment>
<dbReference type="Pfam" id="PF04055">
    <property type="entry name" value="Radical_SAM"/>
    <property type="match status" value="1"/>
</dbReference>
<keyword evidence="2" id="KW-0004">4Fe-4S</keyword>
<evidence type="ECO:0000259" key="9">
    <source>
        <dbReference type="PROSITE" id="PS51918"/>
    </source>
</evidence>
<dbReference type="Pfam" id="PF00919">
    <property type="entry name" value="UPF0004"/>
    <property type="match status" value="1"/>
</dbReference>
<dbReference type="Proteomes" id="UP000006048">
    <property type="component" value="Chromosome"/>
</dbReference>
<keyword evidence="3" id="KW-0808">Transferase</keyword>
<feature type="domain" description="Radical SAM core" evidence="9">
    <location>
        <begin position="156"/>
        <end position="377"/>
    </location>
</feature>
<proteinExistence type="predicted"/>
<reference evidence="10 11" key="1">
    <citation type="submission" date="2012-06" db="EMBL/GenBank/DDBJ databases">
        <title>The complete chromosome of genome of Turneriella parva DSM 21527.</title>
        <authorList>
            <consortium name="US DOE Joint Genome Institute (JGI-PGF)"/>
            <person name="Lucas S."/>
            <person name="Han J."/>
            <person name="Lapidus A."/>
            <person name="Bruce D."/>
            <person name="Goodwin L."/>
            <person name="Pitluck S."/>
            <person name="Peters L."/>
            <person name="Kyrpides N."/>
            <person name="Mavromatis K."/>
            <person name="Ivanova N."/>
            <person name="Mikhailova N."/>
            <person name="Chertkov O."/>
            <person name="Detter J.C."/>
            <person name="Tapia R."/>
            <person name="Han C."/>
            <person name="Land M."/>
            <person name="Hauser L."/>
            <person name="Markowitz V."/>
            <person name="Cheng J.-F."/>
            <person name="Hugenholtz P."/>
            <person name="Woyke T."/>
            <person name="Wu D."/>
            <person name="Gronow S."/>
            <person name="Wellnitz S."/>
            <person name="Brambilla E."/>
            <person name="Klenk H.-P."/>
            <person name="Eisen J.A."/>
        </authorList>
    </citation>
    <scope>NUCLEOTIDE SEQUENCE [LARGE SCALE GENOMIC DNA]</scope>
    <source>
        <strain evidence="11">ATCC BAA-1111 / DSM 21527 / NCTC 11395 / H</strain>
    </source>
</reference>
<dbReference type="SFLD" id="SFLDG01082">
    <property type="entry name" value="B12-binding_domain_containing"/>
    <property type="match status" value="1"/>
</dbReference>
<dbReference type="SUPFAM" id="SSF102114">
    <property type="entry name" value="Radical SAM enzymes"/>
    <property type="match status" value="1"/>
</dbReference>
<dbReference type="NCBIfam" id="TIGR00089">
    <property type="entry name" value="MiaB/RimO family radical SAM methylthiotransferase"/>
    <property type="match status" value="1"/>
</dbReference>
<protein>
    <submittedName>
        <fullName evidence="10">MiaB-like tRNA modifying enzyme</fullName>
    </submittedName>
</protein>
<evidence type="ECO:0000256" key="4">
    <source>
        <dbReference type="ARBA" id="ARBA00022691"/>
    </source>
</evidence>
<dbReference type="PROSITE" id="PS01278">
    <property type="entry name" value="MTTASE_RADICAL"/>
    <property type="match status" value="1"/>
</dbReference>
<dbReference type="SMART" id="SM00729">
    <property type="entry name" value="Elp3"/>
    <property type="match status" value="1"/>
</dbReference>
<dbReference type="PROSITE" id="PS51918">
    <property type="entry name" value="RADICAL_SAM"/>
    <property type="match status" value="1"/>
</dbReference>
<dbReference type="InterPro" id="IPR013848">
    <property type="entry name" value="Methylthiotransferase_N"/>
</dbReference>
<evidence type="ECO:0000259" key="8">
    <source>
        <dbReference type="PROSITE" id="PS51449"/>
    </source>
</evidence>
<accession>I4B0T2</accession>
<dbReference type="PATRIC" id="fig|869212.3.peg.190"/>
<dbReference type="SFLD" id="SFLDS00029">
    <property type="entry name" value="Radical_SAM"/>
    <property type="match status" value="1"/>
</dbReference>
<dbReference type="PANTHER" id="PTHR11918:SF45">
    <property type="entry name" value="THREONYLCARBAMOYLADENOSINE TRNA METHYLTHIOTRANSFERASE"/>
    <property type="match status" value="1"/>
</dbReference>
<dbReference type="Gene3D" id="3.40.50.12160">
    <property type="entry name" value="Methylthiotransferase, N-terminal domain"/>
    <property type="match status" value="1"/>
</dbReference>
<gene>
    <name evidence="10" type="ordered locus">Turpa_0229</name>
</gene>
<evidence type="ECO:0000256" key="2">
    <source>
        <dbReference type="ARBA" id="ARBA00022485"/>
    </source>
</evidence>
<keyword evidence="4" id="KW-0949">S-adenosyl-L-methionine</keyword>
<dbReference type="InterPro" id="IPR005839">
    <property type="entry name" value="Methylthiotransferase"/>
</dbReference>
<dbReference type="Gene3D" id="3.80.30.20">
    <property type="entry name" value="tm_1862 like domain"/>
    <property type="match status" value="1"/>
</dbReference>
<dbReference type="InterPro" id="IPR006467">
    <property type="entry name" value="MiaB-like_bact"/>
</dbReference>
<dbReference type="AlphaFoldDB" id="I4B0T2"/>
<evidence type="ECO:0000313" key="11">
    <source>
        <dbReference type="Proteomes" id="UP000006048"/>
    </source>
</evidence>
<dbReference type="HOGENOM" id="CLU_018697_1_0_12"/>
<dbReference type="InterPro" id="IPR023404">
    <property type="entry name" value="rSAM_horseshoe"/>
</dbReference>
<evidence type="ECO:0000313" key="10">
    <source>
        <dbReference type="EMBL" id="AFM10889.1"/>
    </source>
</evidence>
<dbReference type="InterPro" id="IPR058240">
    <property type="entry name" value="rSAM_sf"/>
</dbReference>
<dbReference type="PANTHER" id="PTHR11918">
    <property type="entry name" value="RADICAL SAM PROTEINS"/>
    <property type="match status" value="1"/>
</dbReference>
<sequence length="465" mass="52366">MNQLNQNISAGAKTALGTKSDLVSRAEDVHPRTALIHFGCRLNQFESDGIKANLEDNAHTLTQNLREADFVVVNTCTVTNKADYKNRAAIRRAHRLNPLAKIVVTGCYATTDAEELRSLPGVYRVVSNDQKHRIAEVIAGGEADSSNNRFFFSSRHDFKSRATLKIQDGCNKSCSYCKIPQARGRGVSRDTQNTLDTARELIDAGFGELVLTGVNIGWFNDNGTGFHALVEQILNLPGDFQLRISSIEPGDVDERFAAFFEHPKMAKFLHIPLQSGSKFVLRTMRRGYTPDNFMRRIEKVRVLCPDVHIGTDVIVGFPSEGDAEFAETLAFCREADFANIHIFPFSKRRNTPIVDWLLRRQGSAPATRREYKEIHGAVIRERAAELSRLKKSMADAYIARMSGKTFAAIAERIETDTVHFLTENYLRGVMPLSEMPSLRRGQRFFIEWSAQRLAPEKSLRERITL</sequence>
<dbReference type="InterPro" id="IPR006638">
    <property type="entry name" value="Elp3/MiaA/NifB-like_rSAM"/>
</dbReference>
<keyword evidence="6" id="KW-0408">Iron</keyword>
<dbReference type="STRING" id="869212.Turpa_0229"/>
<dbReference type="CDD" id="cd01335">
    <property type="entry name" value="Radical_SAM"/>
    <property type="match status" value="1"/>
</dbReference>
<name>I4B0T2_TURPD</name>
<evidence type="ECO:0000256" key="6">
    <source>
        <dbReference type="ARBA" id="ARBA00023004"/>
    </source>
</evidence>